<evidence type="ECO:0000313" key="12">
    <source>
        <dbReference type="Proteomes" id="UP001055804"/>
    </source>
</evidence>
<dbReference type="PANTHER" id="PTHR11693:SF22">
    <property type="entry name" value="ATP SYNTHASE SUBUNIT GAMMA, MITOCHONDRIAL"/>
    <property type="match status" value="1"/>
</dbReference>
<evidence type="ECO:0000256" key="10">
    <source>
        <dbReference type="SAM" id="Coils"/>
    </source>
</evidence>
<evidence type="ECO:0000256" key="1">
    <source>
        <dbReference type="ARBA" id="ARBA00003456"/>
    </source>
</evidence>
<dbReference type="Pfam" id="PF00231">
    <property type="entry name" value="ATP-synt"/>
    <property type="match status" value="1"/>
</dbReference>
<dbReference type="InterPro" id="IPR035968">
    <property type="entry name" value="ATP_synth_F1_ATPase_gsu"/>
</dbReference>
<evidence type="ECO:0000256" key="5">
    <source>
        <dbReference type="ARBA" id="ARBA00022781"/>
    </source>
</evidence>
<feature type="coiled-coil region" evidence="10">
    <location>
        <begin position="249"/>
        <end position="276"/>
    </location>
</feature>
<keyword evidence="10" id="KW-0175">Coiled coil</keyword>
<keyword evidence="5" id="KW-0375">Hydrogen ion transport</keyword>
<comment type="function">
    <text evidence="1">Produces ATP from ADP in the presence of a proton gradient across the membrane. The gamma chain is believed to be important in regulating ATPase activity and the flow of protons through the CF(0) complex.</text>
</comment>
<dbReference type="GO" id="GO:0045259">
    <property type="term" value="C:proton-transporting ATP synthase complex"/>
    <property type="evidence" value="ECO:0007669"/>
    <property type="project" value="UniProtKB-KW"/>
</dbReference>
<comment type="similarity">
    <text evidence="3">Belongs to the ATPase gamma chain family.</text>
</comment>
<dbReference type="PANTHER" id="PTHR11693">
    <property type="entry name" value="ATP SYNTHASE GAMMA CHAIN"/>
    <property type="match status" value="1"/>
</dbReference>
<evidence type="ECO:0000256" key="4">
    <source>
        <dbReference type="ARBA" id="ARBA00022448"/>
    </source>
</evidence>
<evidence type="ECO:0000256" key="7">
    <source>
        <dbReference type="ARBA" id="ARBA00023136"/>
    </source>
</evidence>
<evidence type="ECO:0000256" key="9">
    <source>
        <dbReference type="ARBA" id="ARBA00023310"/>
    </source>
</evidence>
<evidence type="ECO:0000313" key="11">
    <source>
        <dbReference type="EMBL" id="MCP1335297.1"/>
    </source>
</evidence>
<protein>
    <submittedName>
        <fullName evidence="11">F0F1 ATP synthase subunit gamma</fullName>
    </submittedName>
</protein>
<dbReference type="CDD" id="cd12151">
    <property type="entry name" value="F1-ATPase_gamma"/>
    <property type="match status" value="1"/>
</dbReference>
<keyword evidence="9" id="KW-0066">ATP synthesis</keyword>
<keyword evidence="12" id="KW-1185">Reference proteome</keyword>
<evidence type="ECO:0000256" key="3">
    <source>
        <dbReference type="ARBA" id="ARBA00007681"/>
    </source>
</evidence>
<name>A0A9J6PA87_9PROT</name>
<keyword evidence="4" id="KW-0813">Transport</keyword>
<comment type="subcellular location">
    <subcellularLocation>
        <location evidence="2">Membrane</location>
        <topology evidence="2">Peripheral membrane protein</topology>
    </subcellularLocation>
</comment>
<dbReference type="SUPFAM" id="SSF52943">
    <property type="entry name" value="ATP synthase (F1-ATPase), gamma subunit"/>
    <property type="match status" value="1"/>
</dbReference>
<keyword evidence="7" id="KW-0472">Membrane</keyword>
<accession>A0A9J6PA87</accession>
<evidence type="ECO:0000256" key="6">
    <source>
        <dbReference type="ARBA" id="ARBA00023065"/>
    </source>
</evidence>
<dbReference type="AlphaFoldDB" id="A0A9J6PA87"/>
<evidence type="ECO:0000256" key="8">
    <source>
        <dbReference type="ARBA" id="ARBA00023196"/>
    </source>
</evidence>
<reference evidence="11" key="1">
    <citation type="submission" date="2022-06" db="EMBL/GenBank/DDBJ databases">
        <title>Isolation and Genomics of Futiania mangrovii gen. nov., sp. nov., a Rare and Metabolically-versatile member in the Class Alphaproteobacteria.</title>
        <authorList>
            <person name="Liu L."/>
            <person name="Huang W.-C."/>
            <person name="Pan J."/>
            <person name="Li J."/>
            <person name="Huang Y."/>
            <person name="Du H."/>
            <person name="Liu Y."/>
            <person name="Li M."/>
        </authorList>
    </citation>
    <scope>NUCLEOTIDE SEQUENCE</scope>
    <source>
        <strain evidence="11">FT118</strain>
    </source>
</reference>
<dbReference type="InterPro" id="IPR000131">
    <property type="entry name" value="ATP_synth_F1_gsu"/>
</dbReference>
<evidence type="ECO:0000256" key="2">
    <source>
        <dbReference type="ARBA" id="ARBA00004170"/>
    </source>
</evidence>
<dbReference type="Gene3D" id="3.40.1380.10">
    <property type="match status" value="1"/>
</dbReference>
<comment type="caution">
    <text evidence="11">The sequence shown here is derived from an EMBL/GenBank/DDBJ whole genome shotgun (WGS) entry which is preliminary data.</text>
</comment>
<keyword evidence="8" id="KW-0139">CF(1)</keyword>
<keyword evidence="6" id="KW-0406">Ion transport</keyword>
<dbReference type="RefSeq" id="WP_269331246.1">
    <property type="nucleotide sequence ID" value="NZ_JAMZFT010000001.1"/>
</dbReference>
<dbReference type="Proteomes" id="UP001055804">
    <property type="component" value="Unassembled WGS sequence"/>
</dbReference>
<sequence length="294" mass="31663">MDTLETLAGRIETTGDIRGVVRTMKALSAVSIRQYERASAAMHDYHRTVELGLQAVLAGHAGAMRTTPAPAGRRVAVVLGSDRGLCGRFNEAVARFADHDLRARAHAGEPPPLILAAGVRAADRLVALGRTPSIVETMPGGVDGLVRMSQAILIQLESWRTAEGAGTIRVYFNRRMAEGARSRPASRSLAPLSEAYLSQLAGRAWPARGPPMFTMDRKALFAELARELMFANLYRAGADSLASEHATRLAAMQAADRNIEERLADLEAAFSRMRQEAITSELLDLAAGYEAAQG</sequence>
<dbReference type="Gene3D" id="1.10.287.80">
    <property type="entry name" value="ATP synthase, gamma subunit, helix hairpin domain"/>
    <property type="match status" value="1"/>
</dbReference>
<dbReference type="EMBL" id="JAMZFT010000001">
    <property type="protein sequence ID" value="MCP1335297.1"/>
    <property type="molecule type" value="Genomic_DNA"/>
</dbReference>
<gene>
    <name evidence="11" type="ORF">NJQ99_02645</name>
</gene>
<proteinExistence type="inferred from homology"/>
<dbReference type="GO" id="GO:0046933">
    <property type="term" value="F:proton-transporting ATP synthase activity, rotational mechanism"/>
    <property type="evidence" value="ECO:0007669"/>
    <property type="project" value="InterPro"/>
</dbReference>
<organism evidence="11 12">
    <name type="scientific">Futiania mangrovi</name>
    <dbReference type="NCBI Taxonomy" id="2959716"/>
    <lineage>
        <taxon>Bacteria</taxon>
        <taxon>Pseudomonadati</taxon>
        <taxon>Pseudomonadota</taxon>
        <taxon>Alphaproteobacteria</taxon>
        <taxon>Futianiales</taxon>
        <taxon>Futianiaceae</taxon>
        <taxon>Futiania</taxon>
    </lineage>
</organism>